<evidence type="ECO:0000313" key="2">
    <source>
        <dbReference type="Proteomes" id="UP000887566"/>
    </source>
</evidence>
<evidence type="ECO:0000256" key="1">
    <source>
        <dbReference type="SAM" id="MobiDB-lite"/>
    </source>
</evidence>
<protein>
    <submittedName>
        <fullName evidence="3">Uncharacterized protein</fullName>
    </submittedName>
</protein>
<proteinExistence type="predicted"/>
<dbReference type="WBParaSite" id="PSAMB.scaffold10844size3794.g33656.t1">
    <property type="protein sequence ID" value="PSAMB.scaffold10844size3794.g33656.t1"/>
    <property type="gene ID" value="PSAMB.scaffold10844size3794.g33656"/>
</dbReference>
<feature type="compositionally biased region" description="Basic and acidic residues" evidence="1">
    <location>
        <begin position="1"/>
        <end position="13"/>
    </location>
</feature>
<feature type="region of interest" description="Disordered" evidence="1">
    <location>
        <begin position="1"/>
        <end position="77"/>
    </location>
</feature>
<accession>A0A914UKV1</accession>
<keyword evidence="2" id="KW-1185">Reference proteome</keyword>
<name>A0A914UKV1_9BILA</name>
<sequence length="194" mass="22271">MTPAVDRRGREPSTARSSAGRRRPRERTWRIDMLDASAGHRSLQPSAPDYARHSGRTTRVDTAAAAARRTTATQRKINRPPSYVPLRRRRLSNLALKREQQISVQRVSLQLYAIIDTPGNTERPTSYRYSDLYFLSRPSFCRKPFPITKCMRHIAGVSTRCPDVNVKYCTSQKKTTTGCRRRLLHELQKRSQSS</sequence>
<organism evidence="2 3">
    <name type="scientific">Plectus sambesii</name>
    <dbReference type="NCBI Taxonomy" id="2011161"/>
    <lineage>
        <taxon>Eukaryota</taxon>
        <taxon>Metazoa</taxon>
        <taxon>Ecdysozoa</taxon>
        <taxon>Nematoda</taxon>
        <taxon>Chromadorea</taxon>
        <taxon>Plectida</taxon>
        <taxon>Plectina</taxon>
        <taxon>Plectoidea</taxon>
        <taxon>Plectidae</taxon>
        <taxon>Plectus</taxon>
    </lineage>
</organism>
<evidence type="ECO:0000313" key="3">
    <source>
        <dbReference type="WBParaSite" id="PSAMB.scaffold10844size3794.g33656.t1"/>
    </source>
</evidence>
<dbReference type="AlphaFoldDB" id="A0A914UKV1"/>
<feature type="compositionally biased region" description="Low complexity" evidence="1">
    <location>
        <begin position="60"/>
        <end position="75"/>
    </location>
</feature>
<dbReference type="Proteomes" id="UP000887566">
    <property type="component" value="Unplaced"/>
</dbReference>
<reference evidence="3" key="1">
    <citation type="submission" date="2022-11" db="UniProtKB">
        <authorList>
            <consortium name="WormBaseParasite"/>
        </authorList>
    </citation>
    <scope>IDENTIFICATION</scope>
</reference>